<dbReference type="InterPro" id="IPR025178">
    <property type="entry name" value="Lnb_N"/>
</dbReference>
<gene>
    <name evidence="2" type="ORF">AUJ44_04425</name>
</gene>
<dbReference type="Proteomes" id="UP000183206">
    <property type="component" value="Unassembled WGS sequence"/>
</dbReference>
<reference evidence="2 3" key="1">
    <citation type="journal article" date="2016" name="Environ. Microbiol.">
        <title>Genomic resolution of a cold subsurface aquifer community provides metabolic insights for novel microbes adapted to high CO concentrations.</title>
        <authorList>
            <person name="Probst A.J."/>
            <person name="Castelle C.J."/>
            <person name="Singh A."/>
            <person name="Brown C.T."/>
            <person name="Anantharaman K."/>
            <person name="Sharon I."/>
            <person name="Hug L.A."/>
            <person name="Burstein D."/>
            <person name="Emerson J.B."/>
            <person name="Thomas B.C."/>
            <person name="Banfield J.F."/>
        </authorList>
    </citation>
    <scope>NUCLEOTIDE SEQUENCE [LARGE SCALE GENOMIC DNA]</scope>
    <source>
        <strain evidence="2">CG1_02_47_685</strain>
    </source>
</reference>
<evidence type="ECO:0000259" key="1">
    <source>
        <dbReference type="Pfam" id="PF13387"/>
    </source>
</evidence>
<dbReference type="STRING" id="1805282.AUJ44_04425"/>
<evidence type="ECO:0000313" key="3">
    <source>
        <dbReference type="Proteomes" id="UP000183206"/>
    </source>
</evidence>
<accession>A0A1J4V9W9</accession>
<comment type="caution">
    <text evidence="2">The sequence shown here is derived from an EMBL/GenBank/DDBJ whole genome shotgun (WGS) entry which is preliminary data.</text>
</comment>
<organism evidence="2 3">
    <name type="scientific">Candidatus Nomurabacteria bacterium CG1_02_47_685</name>
    <dbReference type="NCBI Taxonomy" id="1805282"/>
    <lineage>
        <taxon>Bacteria</taxon>
        <taxon>Candidatus Nomuraibacteriota</taxon>
    </lineage>
</organism>
<proteinExistence type="predicted"/>
<evidence type="ECO:0000313" key="2">
    <source>
        <dbReference type="EMBL" id="OIO31541.1"/>
    </source>
</evidence>
<feature type="domain" description="Lnb N-terminal periplasmic" evidence="1">
    <location>
        <begin position="49"/>
        <end position="200"/>
    </location>
</feature>
<dbReference type="AlphaFoldDB" id="A0A1J4V9W9"/>
<name>A0A1J4V9W9_9BACT</name>
<dbReference type="EMBL" id="MNVO01000064">
    <property type="protein sequence ID" value="OIO31541.1"/>
    <property type="molecule type" value="Genomic_DNA"/>
</dbReference>
<dbReference type="Pfam" id="PF13387">
    <property type="entry name" value="Lnb_N"/>
    <property type="match status" value="1"/>
</dbReference>
<protein>
    <recommendedName>
        <fullName evidence="1">Lnb N-terminal periplasmic domain-containing protein</fullName>
    </recommendedName>
</protein>
<sequence length="252" mass="29454">MVIKPSNDRDWATDQSTLSYGDIHDNLITVHNVRNFTYTSKSDYASGYYDKTFDLNKIKKVYYIVEPFAGIPGSAHAFLSFEFEDDQFVAISVEIRKEKGETYNPIKGLLNQYELMYVIADEQDAIKLRSNYRKDLVYVYPAKTTKERMQKLFLDMIERANYLKDHPEFYHTLTNTCTTNIVRHINTIIPGRVPLFRLQILLPRDSDRLAYELGLIDTDLSFEDARDRYFINDRAIKYADSSDFSIKIRGSE</sequence>